<dbReference type="PIRSF" id="PIRSF020623">
    <property type="entry name" value="PaaX"/>
    <property type="match status" value="1"/>
</dbReference>
<dbReference type="InterPro" id="IPR012906">
    <property type="entry name" value="PaaX-like_N"/>
</dbReference>
<evidence type="ECO:0000313" key="5">
    <source>
        <dbReference type="Proteomes" id="UP000019489"/>
    </source>
</evidence>
<dbReference type="Pfam" id="PF08223">
    <property type="entry name" value="PaaX_C"/>
    <property type="match status" value="1"/>
</dbReference>
<dbReference type="InterPro" id="IPR011965">
    <property type="entry name" value="PaaX_trns_reg"/>
</dbReference>
<dbReference type="PATRIC" id="fig|1386089.3.peg.2163"/>
<dbReference type="STRING" id="1386089.N865_09730"/>
<gene>
    <name evidence="4" type="ORF">N865_09730</name>
</gene>
<comment type="caution">
    <text evidence="4">The sequence shown here is derived from an EMBL/GenBank/DDBJ whole genome shotgun (WGS) entry which is preliminary data.</text>
</comment>
<feature type="domain" description="Transcriptional repressor PaaX-like N-terminal" evidence="1">
    <location>
        <begin position="16"/>
        <end position="83"/>
    </location>
</feature>
<dbReference type="Pfam" id="PF07848">
    <property type="entry name" value="PaaX"/>
    <property type="match status" value="1"/>
</dbReference>
<feature type="domain" description="Transcriptional repressor PaaX-like central Cas2-like" evidence="3">
    <location>
        <begin position="104"/>
        <end position="178"/>
    </location>
</feature>
<dbReference type="InterPro" id="IPR048846">
    <property type="entry name" value="PaaX-like_central"/>
</dbReference>
<dbReference type="Gene3D" id="1.10.10.10">
    <property type="entry name" value="Winged helix-like DNA-binding domain superfamily/Winged helix DNA-binding domain"/>
    <property type="match status" value="1"/>
</dbReference>
<proteinExistence type="predicted"/>
<dbReference type="GO" id="GO:0006351">
    <property type="term" value="P:DNA-templated transcription"/>
    <property type="evidence" value="ECO:0007669"/>
    <property type="project" value="InterPro"/>
</dbReference>
<reference evidence="4 5" key="1">
    <citation type="submission" date="2013-08" db="EMBL/GenBank/DDBJ databases">
        <title>Intrasporangium oryzae NRRL B-24470.</title>
        <authorList>
            <person name="Liu H."/>
            <person name="Wang G."/>
        </authorList>
    </citation>
    <scope>NUCLEOTIDE SEQUENCE [LARGE SCALE GENOMIC DNA]</scope>
    <source>
        <strain evidence="4 5">NRRL B-24470</strain>
    </source>
</reference>
<evidence type="ECO:0000259" key="1">
    <source>
        <dbReference type="Pfam" id="PF07848"/>
    </source>
</evidence>
<protein>
    <submittedName>
        <fullName evidence="4">PaaX family transcriptional regulator</fullName>
    </submittedName>
</protein>
<evidence type="ECO:0000259" key="2">
    <source>
        <dbReference type="Pfam" id="PF08223"/>
    </source>
</evidence>
<dbReference type="RefSeq" id="WP_051510458.1">
    <property type="nucleotide sequence ID" value="NZ_AWSA01000020.1"/>
</dbReference>
<dbReference type="EMBL" id="AWSA01000020">
    <property type="protein sequence ID" value="EWT01562.1"/>
    <property type="molecule type" value="Genomic_DNA"/>
</dbReference>
<dbReference type="Proteomes" id="UP000019489">
    <property type="component" value="Unassembled WGS sequence"/>
</dbReference>
<feature type="domain" description="Transcriptional repressor PaaX-like C-terminal" evidence="2">
    <location>
        <begin position="187"/>
        <end position="275"/>
    </location>
</feature>
<name>W9G8J4_9MICO</name>
<dbReference type="InterPro" id="IPR036388">
    <property type="entry name" value="WH-like_DNA-bd_sf"/>
</dbReference>
<accession>W9G8J4</accession>
<dbReference type="eggNOG" id="COG3327">
    <property type="taxonomic scope" value="Bacteria"/>
</dbReference>
<dbReference type="Gene3D" id="3.30.70.2650">
    <property type="match status" value="1"/>
</dbReference>
<keyword evidence="5" id="KW-1185">Reference proteome</keyword>
<dbReference type="Gene3D" id="1.20.58.1460">
    <property type="match status" value="1"/>
</dbReference>
<sequence length="283" mass="30825">MSDHHDEGPAAPAQRSRTVVVSFLGAIVRPMGSWMPIGGAVDLVTQLGLDAPSVRTAVFRLTRRGWLESEARDGIRGYALTQTALKALSAGDEIVWHARQPADLSDGWCIFTFSVPESARTKRHQLRSHLTSLGFGNAGAGVWIAPARMRDAAVQAIDELGLTQRCALFVGDYAGGQDLMRLLAQSWDLEDIDARYREFIARHSGVRAALDGGQCLDGAQAFVAYLGLIDEWRRLPFRDPGLPPEVLPPDWSAPAAGELFERLVETLGERALAYAATHWPADA</sequence>
<dbReference type="PANTHER" id="PTHR30319">
    <property type="entry name" value="PHENYLACETIC ACID REGULATOR-RELATED TRANSCRIPTIONAL REPRESSOR"/>
    <property type="match status" value="1"/>
</dbReference>
<dbReference type="OrthoDB" id="2270427at2"/>
<dbReference type="AlphaFoldDB" id="W9G8J4"/>
<dbReference type="InterPro" id="IPR013225">
    <property type="entry name" value="PaaX_C"/>
</dbReference>
<organism evidence="4 5">
    <name type="scientific">Intrasporangium oryzae NRRL B-24470</name>
    <dbReference type="NCBI Taxonomy" id="1386089"/>
    <lineage>
        <taxon>Bacteria</taxon>
        <taxon>Bacillati</taxon>
        <taxon>Actinomycetota</taxon>
        <taxon>Actinomycetes</taxon>
        <taxon>Micrococcales</taxon>
        <taxon>Intrasporangiaceae</taxon>
        <taxon>Intrasporangium</taxon>
    </lineage>
</organism>
<dbReference type="PANTHER" id="PTHR30319:SF1">
    <property type="entry name" value="TRANSCRIPTIONAL REPRESSOR PAAX"/>
    <property type="match status" value="1"/>
</dbReference>
<evidence type="ECO:0000313" key="4">
    <source>
        <dbReference type="EMBL" id="EWT01562.1"/>
    </source>
</evidence>
<dbReference type="Pfam" id="PF20803">
    <property type="entry name" value="PaaX_M"/>
    <property type="match status" value="1"/>
</dbReference>
<evidence type="ECO:0000259" key="3">
    <source>
        <dbReference type="Pfam" id="PF20803"/>
    </source>
</evidence>